<feature type="region of interest" description="Disordered" evidence="1">
    <location>
        <begin position="340"/>
        <end position="409"/>
    </location>
</feature>
<protein>
    <submittedName>
        <fullName evidence="2">Uncharacterized protein</fullName>
    </submittedName>
</protein>
<dbReference type="Proteomes" id="UP000774326">
    <property type="component" value="Unassembled WGS sequence"/>
</dbReference>
<evidence type="ECO:0000256" key="1">
    <source>
        <dbReference type="SAM" id="MobiDB-lite"/>
    </source>
</evidence>
<evidence type="ECO:0000313" key="3">
    <source>
        <dbReference type="Proteomes" id="UP000774326"/>
    </source>
</evidence>
<reference evidence="2" key="2">
    <citation type="submission" date="2021-01" db="EMBL/GenBank/DDBJ databases">
        <authorList>
            <person name="Schikora-Tamarit M.A."/>
        </authorList>
    </citation>
    <scope>NUCLEOTIDE SEQUENCE</scope>
    <source>
        <strain evidence="2">CBS2887</strain>
    </source>
</reference>
<evidence type="ECO:0000313" key="2">
    <source>
        <dbReference type="EMBL" id="KAH3684126.1"/>
    </source>
</evidence>
<comment type="caution">
    <text evidence="2">The sequence shown here is derived from an EMBL/GenBank/DDBJ whole genome shotgun (WGS) entry which is preliminary data.</text>
</comment>
<organism evidence="2 3">
    <name type="scientific">Wickerhamomyces pijperi</name>
    <name type="common">Yeast</name>
    <name type="synonym">Pichia pijperi</name>
    <dbReference type="NCBI Taxonomy" id="599730"/>
    <lineage>
        <taxon>Eukaryota</taxon>
        <taxon>Fungi</taxon>
        <taxon>Dikarya</taxon>
        <taxon>Ascomycota</taxon>
        <taxon>Saccharomycotina</taxon>
        <taxon>Saccharomycetes</taxon>
        <taxon>Phaffomycetales</taxon>
        <taxon>Wickerhamomycetaceae</taxon>
        <taxon>Wickerhamomyces</taxon>
    </lineage>
</organism>
<feature type="region of interest" description="Disordered" evidence="1">
    <location>
        <begin position="204"/>
        <end position="225"/>
    </location>
</feature>
<sequence length="434" mass="47070">MNEQYDQELQQQIMDALNGNDSIPATQAVPMTDNTVNGSGEIDENDLFAQELQKQIMDAFAATRIEGPTEAQQQEDVQLQQDREDVSMAEASIGEKMVDNGKIEEEFERALQQQIMDVFDNAGSTTQTEKTQPQEKAPIVTDKPVASKQPVEESAAEFDSVFEEELHKQIMEAFNDAQSNTVTPVSKPVQPPQQPVQLQLVPGSSYQQPKLPPVPPQNYSQPTQQPLPLALPQAPIEDDTDYGFFASTEDYTLDDDDPYKDALAELVKSVVDSQIESHQQLQQSQGLPEDEDLDMNQIMENALAMAVEDPASLLQSLNLNQVNTESGALLGQILQQQVENVQTTKGQQKKKTTAKEKKPKGKKPKAPKKTAAAKKKEAAAAAASANASASATSSSSLGNTGNTVAGVPGVPAQLNAVPVVRPNVPFPHIPYGAQ</sequence>
<feature type="compositionally biased region" description="Low complexity" evidence="1">
    <location>
        <begin position="379"/>
        <end position="396"/>
    </location>
</feature>
<dbReference type="EMBL" id="JAEUBG010002692">
    <property type="protein sequence ID" value="KAH3684126.1"/>
    <property type="molecule type" value="Genomic_DNA"/>
</dbReference>
<feature type="compositionally biased region" description="Basic residues" evidence="1">
    <location>
        <begin position="347"/>
        <end position="373"/>
    </location>
</feature>
<name>A0A9P8TMU8_WICPI</name>
<proteinExistence type="predicted"/>
<dbReference type="AlphaFoldDB" id="A0A9P8TMU8"/>
<accession>A0A9P8TMU8</accession>
<feature type="non-terminal residue" evidence="2">
    <location>
        <position position="434"/>
    </location>
</feature>
<reference evidence="2" key="1">
    <citation type="journal article" date="2021" name="Open Biol.">
        <title>Shared evolutionary footprints suggest mitochondrial oxidative damage underlies multiple complex I losses in fungi.</title>
        <authorList>
            <person name="Schikora-Tamarit M.A."/>
            <person name="Marcet-Houben M."/>
            <person name="Nosek J."/>
            <person name="Gabaldon T."/>
        </authorList>
    </citation>
    <scope>NUCLEOTIDE SEQUENCE</scope>
    <source>
        <strain evidence="2">CBS2887</strain>
    </source>
</reference>
<keyword evidence="3" id="KW-1185">Reference proteome</keyword>
<gene>
    <name evidence="2" type="ORF">WICPIJ_004903</name>
</gene>